<dbReference type="PANTHER" id="PTHR43308">
    <property type="entry name" value="OUTER MEMBRANE PROTEIN ALPHA-RELATED"/>
    <property type="match status" value="1"/>
</dbReference>
<gene>
    <name evidence="2" type="ORF">EDM52_03850</name>
</gene>
<comment type="caution">
    <text evidence="2">The sequence shown here is derived from an EMBL/GenBank/DDBJ whole genome shotgun (WGS) entry which is preliminary data.</text>
</comment>
<dbReference type="InterPro" id="IPR051465">
    <property type="entry name" value="Cell_Envelope_Struct_Comp"/>
</dbReference>
<dbReference type="PANTHER" id="PTHR43308:SF5">
    <property type="entry name" value="S-LAYER PROTEIN _ PEPTIDOGLYCAN ENDO-BETA-N-ACETYLGLUCOSAMINIDASE"/>
    <property type="match status" value="1"/>
</dbReference>
<feature type="domain" description="SLH" evidence="1">
    <location>
        <begin position="42"/>
        <end position="105"/>
    </location>
</feature>
<evidence type="ECO:0000313" key="2">
    <source>
        <dbReference type="EMBL" id="RNB76059.1"/>
    </source>
</evidence>
<feature type="domain" description="SLH" evidence="1">
    <location>
        <begin position="168"/>
        <end position="232"/>
    </location>
</feature>
<dbReference type="OrthoDB" id="5845122at2"/>
<accession>A0A3M8CKB8</accession>
<dbReference type="InterPro" id="IPR001119">
    <property type="entry name" value="SLH_dom"/>
</dbReference>
<keyword evidence="3" id="KW-1185">Reference proteome</keyword>
<reference evidence="2 3" key="1">
    <citation type="submission" date="2018-10" db="EMBL/GenBank/DDBJ databases">
        <title>Phylogenomics of Brevibacillus.</title>
        <authorList>
            <person name="Dunlap C."/>
        </authorList>
    </citation>
    <scope>NUCLEOTIDE SEQUENCE [LARGE SCALE GENOMIC DNA]</scope>
    <source>
        <strain evidence="2 3">JCM 12215</strain>
    </source>
</reference>
<dbReference type="EMBL" id="RHHR01000008">
    <property type="protein sequence ID" value="RNB76059.1"/>
    <property type="molecule type" value="Genomic_DNA"/>
</dbReference>
<name>A0A3M8CKB8_9BACL</name>
<dbReference type="AlphaFoldDB" id="A0A3M8CKB8"/>
<evidence type="ECO:0000313" key="3">
    <source>
        <dbReference type="Proteomes" id="UP000282028"/>
    </source>
</evidence>
<sequence length="350" mass="39523">MQKKLRLIGKRIGLKALVLSLVLTGATVGGLDRAKAKMDATSISAPFSDIHGHWASKEIAVATKQGLIRGFPDGTFRPEQTISQEEFLVMIERVIPSFPGNQPDDFSRETYLSKVKGRWSEGTYTHLLAAGITPTGNPTDSLDRLEGARLMLAALGHQSEGEKYRGTKSKFFSDLSVENEGQVMTVYPAYKMGIITGYPDGTFRADEKVSRAQAVVLLSRLSQQIEELFPGRVSEEEKQSMTKLVSTFVGQVMDKERIRRFDELVKYVEKEKAPVSQQFLREHFSFMNYEVYDYVRFPRFNELIYYAKIGNDKYRMTVQYYSGELGGSVDKTFYLSSADGKTFRLIGKDE</sequence>
<dbReference type="PROSITE" id="PS51272">
    <property type="entry name" value="SLH"/>
    <property type="match status" value="2"/>
</dbReference>
<protein>
    <submittedName>
        <fullName evidence="2">S-layer homology domain-containing protein</fullName>
    </submittedName>
</protein>
<dbReference type="Proteomes" id="UP000282028">
    <property type="component" value="Unassembled WGS sequence"/>
</dbReference>
<proteinExistence type="predicted"/>
<dbReference type="RefSeq" id="WP_122907685.1">
    <property type="nucleotide sequence ID" value="NZ_CBCSBE010000002.1"/>
</dbReference>
<evidence type="ECO:0000259" key="1">
    <source>
        <dbReference type="PROSITE" id="PS51272"/>
    </source>
</evidence>
<organism evidence="2 3">
    <name type="scientific">Brevibacillus invocatus</name>
    <dbReference type="NCBI Taxonomy" id="173959"/>
    <lineage>
        <taxon>Bacteria</taxon>
        <taxon>Bacillati</taxon>
        <taxon>Bacillota</taxon>
        <taxon>Bacilli</taxon>
        <taxon>Bacillales</taxon>
        <taxon>Paenibacillaceae</taxon>
        <taxon>Brevibacillus</taxon>
    </lineage>
</organism>
<dbReference type="Pfam" id="PF00395">
    <property type="entry name" value="SLH"/>
    <property type="match status" value="2"/>
</dbReference>